<dbReference type="OrthoDB" id="9804551at2"/>
<keyword evidence="6 8" id="KW-0275">Fatty acid biosynthesis</keyword>
<dbReference type="KEGG" id="nabu:FZC36_00225"/>
<dbReference type="NCBIfam" id="TIGR00517">
    <property type="entry name" value="acyl_carrier"/>
    <property type="match status" value="1"/>
</dbReference>
<reference evidence="12 13" key="1">
    <citation type="submission" date="2019-08" db="EMBL/GenBank/DDBJ databases">
        <title>Highly reduced genomes of protist endosymbionts show evolutionary convergence.</title>
        <authorList>
            <person name="George E."/>
            <person name="Husnik F."/>
            <person name="Tashyreva D."/>
            <person name="Prokopchuk G."/>
            <person name="Horak A."/>
            <person name="Kwong W.K."/>
            <person name="Lukes J."/>
            <person name="Keeling P.J."/>
        </authorList>
    </citation>
    <scope>NUCLEOTIDE SEQUENCE [LARGE SCALE GENOMIC DNA]</scope>
    <source>
        <strain evidence="12">1604HC</strain>
    </source>
</reference>
<dbReference type="PANTHER" id="PTHR20863">
    <property type="entry name" value="ACYL CARRIER PROTEIN"/>
    <property type="match status" value="1"/>
</dbReference>
<dbReference type="GO" id="GO:0005737">
    <property type="term" value="C:cytoplasm"/>
    <property type="evidence" value="ECO:0007669"/>
    <property type="project" value="UniProtKB-SubCell"/>
</dbReference>
<dbReference type="InterPro" id="IPR036736">
    <property type="entry name" value="ACP-like_sf"/>
</dbReference>
<dbReference type="AlphaFoldDB" id="A0A5C0UGD1"/>
<dbReference type="Proteomes" id="UP000324924">
    <property type="component" value="Chromosome"/>
</dbReference>
<dbReference type="InterPro" id="IPR006162">
    <property type="entry name" value="Ppantetheine_attach_site"/>
</dbReference>
<dbReference type="PROSITE" id="PS50075">
    <property type="entry name" value="CARRIER"/>
    <property type="match status" value="1"/>
</dbReference>
<dbReference type="GO" id="GO:0000036">
    <property type="term" value="F:acyl carrier activity"/>
    <property type="evidence" value="ECO:0007669"/>
    <property type="project" value="UniProtKB-UniRule"/>
</dbReference>
<dbReference type="Gene3D" id="1.10.1200.10">
    <property type="entry name" value="ACP-like"/>
    <property type="match status" value="1"/>
</dbReference>
<feature type="modified residue" description="O-(pantetheine 4'-phosphoryl)serine" evidence="8">
    <location>
        <position position="42"/>
    </location>
</feature>
<dbReference type="NCBIfam" id="NF002148">
    <property type="entry name" value="PRK00982.1-2"/>
    <property type="match status" value="1"/>
</dbReference>
<evidence type="ECO:0000256" key="6">
    <source>
        <dbReference type="ARBA" id="ARBA00023160"/>
    </source>
</evidence>
<accession>A0A5C0UGD1</accession>
<dbReference type="UniPathway" id="UPA00360"/>
<comment type="function">
    <text evidence="8 10">Carrier of the growing fatty acid chain in fatty acid biosynthesis.</text>
</comment>
<keyword evidence="5 8" id="KW-0443">Lipid metabolism</keyword>
<proteinExistence type="inferred from homology"/>
<evidence type="ECO:0000256" key="8">
    <source>
        <dbReference type="HAMAP-Rule" id="MF_01217"/>
    </source>
</evidence>
<comment type="pathway">
    <text evidence="7">Glycolipid biosynthesis; KDO(2)-lipid A biosynthesis.</text>
</comment>
<comment type="PTM">
    <text evidence="10">4'-phosphopantetheine is transferred from CoA to a specific serine of apo-ACP by acpS.</text>
</comment>
<protein>
    <recommendedName>
        <fullName evidence="8 9">Acyl carrier protein</fullName>
        <shortName evidence="8">ACP</shortName>
    </recommendedName>
</protein>
<evidence type="ECO:0000256" key="3">
    <source>
        <dbReference type="ARBA" id="ARBA00022553"/>
    </source>
</evidence>
<organism evidence="12 13">
    <name type="scientific">Candidatus Nesciobacter abundans</name>
    <dbReference type="NCBI Taxonomy" id="2601668"/>
    <lineage>
        <taxon>Bacteria</taxon>
        <taxon>Pseudomonadati</taxon>
        <taxon>Pseudomonadota</taxon>
        <taxon>Alphaproteobacteria</taxon>
        <taxon>Holosporales</taxon>
        <taxon>Holosporaceae</taxon>
        <taxon>Candidatus Nesciobacter</taxon>
    </lineage>
</organism>
<evidence type="ECO:0000256" key="9">
    <source>
        <dbReference type="NCBIfam" id="TIGR00517"/>
    </source>
</evidence>
<dbReference type="InterPro" id="IPR009081">
    <property type="entry name" value="PP-bd_ACP"/>
</dbReference>
<evidence type="ECO:0000259" key="11">
    <source>
        <dbReference type="PROSITE" id="PS50075"/>
    </source>
</evidence>
<evidence type="ECO:0000256" key="2">
    <source>
        <dbReference type="ARBA" id="ARBA00022516"/>
    </source>
</evidence>
<dbReference type="PROSITE" id="PS00012">
    <property type="entry name" value="PHOSPHOPANTETHEINE"/>
    <property type="match status" value="1"/>
</dbReference>
<evidence type="ECO:0000256" key="5">
    <source>
        <dbReference type="ARBA" id="ARBA00023098"/>
    </source>
</evidence>
<name>A0A5C0UGD1_9PROT</name>
<dbReference type="PANTHER" id="PTHR20863:SF76">
    <property type="entry name" value="CARRIER DOMAIN-CONTAINING PROTEIN"/>
    <property type="match status" value="1"/>
</dbReference>
<evidence type="ECO:0000256" key="1">
    <source>
        <dbReference type="ARBA" id="ARBA00022450"/>
    </source>
</evidence>
<keyword evidence="3 8" id="KW-0597">Phosphoprotein</keyword>
<feature type="domain" description="Carrier" evidence="11">
    <location>
        <begin position="6"/>
        <end position="82"/>
    </location>
</feature>
<comment type="similarity">
    <text evidence="8">Belongs to the acyl carrier protein (ACP) family.</text>
</comment>
<evidence type="ECO:0000256" key="10">
    <source>
        <dbReference type="RuleBase" id="RU003545"/>
    </source>
</evidence>
<dbReference type="Pfam" id="PF00550">
    <property type="entry name" value="PP-binding"/>
    <property type="match status" value="1"/>
</dbReference>
<dbReference type="EMBL" id="CP043314">
    <property type="protein sequence ID" value="QEK38869.1"/>
    <property type="molecule type" value="Genomic_DNA"/>
</dbReference>
<dbReference type="SUPFAM" id="SSF47336">
    <property type="entry name" value="ACP-like"/>
    <property type="match status" value="1"/>
</dbReference>
<evidence type="ECO:0000256" key="7">
    <source>
        <dbReference type="ARBA" id="ARBA00024328"/>
    </source>
</evidence>
<keyword evidence="4 8" id="KW-0276">Fatty acid metabolism</keyword>
<dbReference type="GO" id="GO:0000035">
    <property type="term" value="F:acyl binding"/>
    <property type="evidence" value="ECO:0007669"/>
    <property type="project" value="TreeGrafter"/>
</dbReference>
<comment type="pathway">
    <text evidence="8 10">Lipid metabolism; fatty acid biosynthesis.</text>
</comment>
<dbReference type="GO" id="GO:0036104">
    <property type="term" value="P:Kdo2-lipid A biosynthetic process"/>
    <property type="evidence" value="ECO:0007669"/>
    <property type="project" value="UniProtKB-UniPathway"/>
</dbReference>
<keyword evidence="1 8" id="KW-0596">Phosphopantetheine</keyword>
<gene>
    <name evidence="8 12" type="primary">acpP</name>
    <name evidence="12" type="ORF">FZC36_00225</name>
</gene>
<dbReference type="HAMAP" id="MF_01217">
    <property type="entry name" value="Acyl_carrier"/>
    <property type="match status" value="1"/>
</dbReference>
<dbReference type="InterPro" id="IPR003231">
    <property type="entry name" value="ACP"/>
</dbReference>
<dbReference type="UniPathway" id="UPA00094"/>
<comment type="subcellular location">
    <subcellularLocation>
        <location evidence="8">Cytoplasm</location>
    </subcellularLocation>
</comment>
<evidence type="ECO:0000313" key="12">
    <source>
        <dbReference type="EMBL" id="QEK38869.1"/>
    </source>
</evidence>
<evidence type="ECO:0000313" key="13">
    <source>
        <dbReference type="Proteomes" id="UP000324924"/>
    </source>
</evidence>
<dbReference type="GO" id="GO:0016020">
    <property type="term" value="C:membrane"/>
    <property type="evidence" value="ECO:0007669"/>
    <property type="project" value="GOC"/>
</dbReference>
<comment type="PTM">
    <text evidence="8">4'-phosphopantetheine is transferred from CoA to a specific serine of apo-ACP by AcpS. This modification is essential for activity because fatty acids are bound in thioester linkage to the sulfhydryl of the prosthetic group.</text>
</comment>
<keyword evidence="8" id="KW-0963">Cytoplasm</keyword>
<keyword evidence="13" id="KW-1185">Reference proteome</keyword>
<keyword evidence="2 8" id="KW-0444">Lipid biosynthesis</keyword>
<dbReference type="RefSeq" id="WP_148971992.1">
    <property type="nucleotide sequence ID" value="NZ_CP043314.1"/>
</dbReference>
<evidence type="ECO:0000256" key="4">
    <source>
        <dbReference type="ARBA" id="ARBA00022832"/>
    </source>
</evidence>
<sequence>MSEQKVENFEKLKEIISDFVKSDKKIEIKEDSNLEKDLGLDSLDSVELVMAIEDSFGLEIPQEVSQKITNVKQILDYISQAKKAG</sequence>